<keyword evidence="2" id="KW-0472">Membrane</keyword>
<gene>
    <name evidence="3" type="ORF">PINE0816_LOCUS731</name>
</gene>
<name>A0A7S0GA87_9STRA</name>
<evidence type="ECO:0000256" key="2">
    <source>
        <dbReference type="SAM" id="Phobius"/>
    </source>
</evidence>
<reference evidence="3" key="1">
    <citation type="submission" date="2021-01" db="EMBL/GenBank/DDBJ databases">
        <authorList>
            <person name="Corre E."/>
            <person name="Pelletier E."/>
            <person name="Niang G."/>
            <person name="Scheremetjew M."/>
            <person name="Finn R."/>
            <person name="Kale V."/>
            <person name="Holt S."/>
            <person name="Cochrane G."/>
            <person name="Meng A."/>
            <person name="Brown T."/>
            <person name="Cohen L."/>
        </authorList>
    </citation>
    <scope>NUCLEOTIDE SEQUENCE</scope>
    <source>
        <strain evidence="3">CCAP1064/1</strain>
    </source>
</reference>
<evidence type="ECO:0000313" key="3">
    <source>
        <dbReference type="EMBL" id="CAD8404627.1"/>
    </source>
</evidence>
<accession>A0A7S0GA87</accession>
<feature type="transmembrane region" description="Helical" evidence="2">
    <location>
        <begin position="44"/>
        <end position="64"/>
    </location>
</feature>
<dbReference type="AlphaFoldDB" id="A0A7S0GA87"/>
<sequence length="103" mass="11667">MVSEASELTESKLESDGSKNAPTHEFTPRPSSAFLPGGFENGSFQDLCLISFFFKILSVLRFLVLQKKNFSLFGFLLEIIDHQWLLVLPQIMMMTTVSDSYPE</sequence>
<dbReference type="EMBL" id="HBEL01001567">
    <property type="protein sequence ID" value="CAD8404627.1"/>
    <property type="molecule type" value="Transcribed_RNA"/>
</dbReference>
<protein>
    <submittedName>
        <fullName evidence="3">Uncharacterized protein</fullName>
    </submittedName>
</protein>
<keyword evidence="2" id="KW-1133">Transmembrane helix</keyword>
<evidence type="ECO:0000256" key="1">
    <source>
        <dbReference type="SAM" id="MobiDB-lite"/>
    </source>
</evidence>
<keyword evidence="2" id="KW-0812">Transmembrane</keyword>
<proteinExistence type="predicted"/>
<feature type="region of interest" description="Disordered" evidence="1">
    <location>
        <begin position="1"/>
        <end position="30"/>
    </location>
</feature>
<organism evidence="3">
    <name type="scientific">Proboscia inermis</name>
    <dbReference type="NCBI Taxonomy" id="420281"/>
    <lineage>
        <taxon>Eukaryota</taxon>
        <taxon>Sar</taxon>
        <taxon>Stramenopiles</taxon>
        <taxon>Ochrophyta</taxon>
        <taxon>Bacillariophyta</taxon>
        <taxon>Coscinodiscophyceae</taxon>
        <taxon>Rhizosoleniophycidae</taxon>
        <taxon>Rhizosoleniales</taxon>
        <taxon>Rhizosoleniaceae</taxon>
        <taxon>Proboscia</taxon>
    </lineage>
</organism>